<dbReference type="Proteomes" id="UP001329915">
    <property type="component" value="Chromosome"/>
</dbReference>
<evidence type="ECO:0000313" key="2">
    <source>
        <dbReference type="EMBL" id="WRO22021.1"/>
    </source>
</evidence>
<keyword evidence="3" id="KW-1185">Reference proteome</keyword>
<dbReference type="KEGG" id="dbc:MFMK1_001842"/>
<sequence length="307" mass="33336">MKRGKRNQEQKRRRKFAWAVIFIVIAVFTLFHATEIVERYMIDLKPVQNGALEESIQVEALVFAEGENLPSPASGQVNYLVKDGMRIPVGTAVAEVQAAGFDVNGMSKVFTVKTPIAGVINLSTDISAVPANTKLINQMDLEKLMTLRTAGTRDNDRVSRGEVIARVVNNLRPVFLAIELTSGFYPTLKVGDSLAVKGTGLVQSAVIKRLENSNGRRLALLEAPAGVADGKTRLNVIVQGRKYTGIILPEAALVIKGGKTGVFQARDGNLQWVPVEVIGRLNEQVAVKGLQPNMRVASNAGKILQKK</sequence>
<dbReference type="Pfam" id="PF26018">
    <property type="entry name" value="BSH_RND_rel"/>
    <property type="match status" value="1"/>
</dbReference>
<dbReference type="EMBL" id="CP121694">
    <property type="protein sequence ID" value="WRO22021.1"/>
    <property type="molecule type" value="Genomic_DNA"/>
</dbReference>
<dbReference type="AlphaFoldDB" id="A0AAU0UP72"/>
<name>A0AAU0UP72_9FIRM</name>
<gene>
    <name evidence="2" type="ORF">MFMK1_001842</name>
</gene>
<reference evidence="2 3" key="1">
    <citation type="submission" date="2023-04" db="EMBL/GenBank/DDBJ databases">
        <authorList>
            <person name="Hsu D."/>
        </authorList>
    </citation>
    <scope>NUCLEOTIDE SEQUENCE [LARGE SCALE GENOMIC DNA]</scope>
    <source>
        <strain evidence="2 3">MK1</strain>
    </source>
</reference>
<feature type="domain" description="RND related barrel-sandwich hybrid" evidence="1">
    <location>
        <begin position="70"/>
        <end position="169"/>
    </location>
</feature>
<dbReference type="InterPro" id="IPR058709">
    <property type="entry name" value="BSH_RND-rel"/>
</dbReference>
<organism evidence="2 3">
    <name type="scientific">Metallumcola ferriviriculae</name>
    <dbReference type="NCBI Taxonomy" id="3039180"/>
    <lineage>
        <taxon>Bacteria</taxon>
        <taxon>Bacillati</taxon>
        <taxon>Bacillota</taxon>
        <taxon>Clostridia</taxon>
        <taxon>Neomoorellales</taxon>
        <taxon>Desulfitibacteraceae</taxon>
        <taxon>Metallumcola</taxon>
    </lineage>
</organism>
<dbReference type="RefSeq" id="WP_366924840.1">
    <property type="nucleotide sequence ID" value="NZ_CP121694.1"/>
</dbReference>
<proteinExistence type="predicted"/>
<evidence type="ECO:0000313" key="3">
    <source>
        <dbReference type="Proteomes" id="UP001329915"/>
    </source>
</evidence>
<evidence type="ECO:0000259" key="1">
    <source>
        <dbReference type="Pfam" id="PF26018"/>
    </source>
</evidence>
<accession>A0AAU0UP72</accession>
<protein>
    <recommendedName>
        <fullName evidence="1">RND related barrel-sandwich hybrid domain-containing protein</fullName>
    </recommendedName>
</protein>